<gene>
    <name evidence="1" type="ORF">PR048_012989</name>
</gene>
<reference evidence="1 2" key="1">
    <citation type="submission" date="2023-02" db="EMBL/GenBank/DDBJ databases">
        <title>LHISI_Scaffold_Assembly.</title>
        <authorList>
            <person name="Stuart O.P."/>
            <person name="Cleave R."/>
            <person name="Magrath M.J.L."/>
            <person name="Mikheyev A.S."/>
        </authorList>
    </citation>
    <scope>NUCLEOTIDE SEQUENCE [LARGE SCALE GENOMIC DNA]</scope>
    <source>
        <strain evidence="1">Daus_M_001</strain>
        <tissue evidence="1">Leg muscle</tissue>
    </source>
</reference>
<dbReference type="Proteomes" id="UP001159363">
    <property type="component" value="Chromosome X"/>
</dbReference>
<accession>A0ABQ9HRB9</accession>
<keyword evidence="2" id="KW-1185">Reference proteome</keyword>
<comment type="caution">
    <text evidence="1">The sequence shown here is derived from an EMBL/GenBank/DDBJ whole genome shotgun (WGS) entry which is preliminary data.</text>
</comment>
<sequence>MCPLGGCSLHQQLTETSKYIEISNLTIMKSFNAIDALMIKILQRKQDMFSGSYANKYLNKLDPITKEKIENKFLVFYGSLHSYIASLTNLSDNASIQSLLLLCLTKEVNFKDFQNIPIQLQLEVNEDRLYDKFSSLKENISAAI</sequence>
<dbReference type="EMBL" id="JARBHB010000004">
    <property type="protein sequence ID" value="KAJ8886777.1"/>
    <property type="molecule type" value="Genomic_DNA"/>
</dbReference>
<protein>
    <submittedName>
        <fullName evidence="1">Uncharacterized protein</fullName>
    </submittedName>
</protein>
<proteinExistence type="predicted"/>
<name>A0ABQ9HRB9_9NEOP</name>
<organism evidence="1 2">
    <name type="scientific">Dryococelus australis</name>
    <dbReference type="NCBI Taxonomy" id="614101"/>
    <lineage>
        <taxon>Eukaryota</taxon>
        <taxon>Metazoa</taxon>
        <taxon>Ecdysozoa</taxon>
        <taxon>Arthropoda</taxon>
        <taxon>Hexapoda</taxon>
        <taxon>Insecta</taxon>
        <taxon>Pterygota</taxon>
        <taxon>Neoptera</taxon>
        <taxon>Polyneoptera</taxon>
        <taxon>Phasmatodea</taxon>
        <taxon>Verophasmatodea</taxon>
        <taxon>Anareolatae</taxon>
        <taxon>Phasmatidae</taxon>
        <taxon>Eurycanthinae</taxon>
        <taxon>Dryococelus</taxon>
    </lineage>
</organism>
<evidence type="ECO:0000313" key="1">
    <source>
        <dbReference type="EMBL" id="KAJ8886777.1"/>
    </source>
</evidence>
<evidence type="ECO:0000313" key="2">
    <source>
        <dbReference type="Proteomes" id="UP001159363"/>
    </source>
</evidence>